<evidence type="ECO:0008006" key="3">
    <source>
        <dbReference type="Google" id="ProtNLM"/>
    </source>
</evidence>
<dbReference type="SUPFAM" id="SSF52540">
    <property type="entry name" value="P-loop containing nucleoside triphosphate hydrolases"/>
    <property type="match status" value="1"/>
</dbReference>
<accession>A0AA39ZJA7</accession>
<dbReference type="EMBL" id="JAULSY010000016">
    <property type="protein sequence ID" value="KAK0672080.1"/>
    <property type="molecule type" value="Genomic_DNA"/>
</dbReference>
<proteinExistence type="predicted"/>
<evidence type="ECO:0000313" key="2">
    <source>
        <dbReference type="Proteomes" id="UP001174997"/>
    </source>
</evidence>
<dbReference type="PANTHER" id="PTHR36978">
    <property type="entry name" value="P-LOOP CONTAINING NUCLEOTIDE TRIPHOSPHATE HYDROLASE"/>
    <property type="match status" value="1"/>
</dbReference>
<sequence length="273" mass="30635">MVALSNPLWHLLENYIYALPPPPPRVRTKPLEVICVGLPRSGTESLQHALLTLGYHHTYHGWDIIHEEPNYAQEWFSPLDFDPLIGHATALTDAPAALFASELILSYPSAKVILNYRADEAAWQRSIASTIAHVPSLWRLWLLSWVSAPAFWRWHVYVRFIFPGLFRCLDGNVERGIKGNGGWVAREHYAMVRGLVPKERLLEWCVEDGWGPLCEFLGRGVPEEKFPHVNEGTGWGGREGGLGRGYVMGAVRNLGVGVGLVVGGWWGVRKVWG</sequence>
<evidence type="ECO:0000313" key="1">
    <source>
        <dbReference type="EMBL" id="KAK0672080.1"/>
    </source>
</evidence>
<gene>
    <name evidence="1" type="ORF">QBC41DRAFT_353784</name>
</gene>
<dbReference type="PANTHER" id="PTHR36978:SF8">
    <property type="entry name" value="NAD DEPENDENT EPIMERASE_DEHYDRATASE"/>
    <property type="match status" value="1"/>
</dbReference>
<organism evidence="1 2">
    <name type="scientific">Cercophora samala</name>
    <dbReference type="NCBI Taxonomy" id="330535"/>
    <lineage>
        <taxon>Eukaryota</taxon>
        <taxon>Fungi</taxon>
        <taxon>Dikarya</taxon>
        <taxon>Ascomycota</taxon>
        <taxon>Pezizomycotina</taxon>
        <taxon>Sordariomycetes</taxon>
        <taxon>Sordariomycetidae</taxon>
        <taxon>Sordariales</taxon>
        <taxon>Lasiosphaeriaceae</taxon>
        <taxon>Cercophora</taxon>
    </lineage>
</organism>
<comment type="caution">
    <text evidence="1">The sequence shown here is derived from an EMBL/GenBank/DDBJ whole genome shotgun (WGS) entry which is preliminary data.</text>
</comment>
<keyword evidence="2" id="KW-1185">Reference proteome</keyword>
<dbReference type="InterPro" id="IPR027417">
    <property type="entry name" value="P-loop_NTPase"/>
</dbReference>
<dbReference type="Pfam" id="PF17784">
    <property type="entry name" value="Sulfotransfer_4"/>
    <property type="match status" value="1"/>
</dbReference>
<dbReference type="Proteomes" id="UP001174997">
    <property type="component" value="Unassembled WGS sequence"/>
</dbReference>
<name>A0AA39ZJA7_9PEZI</name>
<dbReference type="Gene3D" id="3.40.50.300">
    <property type="entry name" value="P-loop containing nucleotide triphosphate hydrolases"/>
    <property type="match status" value="1"/>
</dbReference>
<protein>
    <recommendedName>
        <fullName evidence="3">P-loop containing nucleoside triphosphate hydrolase protein</fullName>
    </recommendedName>
</protein>
<dbReference type="InterPro" id="IPR040632">
    <property type="entry name" value="Sulfotransfer_4"/>
</dbReference>
<dbReference type="AlphaFoldDB" id="A0AA39ZJA7"/>
<reference evidence="1" key="1">
    <citation type="submission" date="2023-06" db="EMBL/GenBank/DDBJ databases">
        <title>Genome-scale phylogeny and comparative genomics of the fungal order Sordariales.</title>
        <authorList>
            <consortium name="Lawrence Berkeley National Laboratory"/>
            <person name="Hensen N."/>
            <person name="Bonometti L."/>
            <person name="Westerberg I."/>
            <person name="Brannstrom I.O."/>
            <person name="Guillou S."/>
            <person name="Cros-Aarteil S."/>
            <person name="Calhoun S."/>
            <person name="Haridas S."/>
            <person name="Kuo A."/>
            <person name="Mondo S."/>
            <person name="Pangilinan J."/>
            <person name="Riley R."/>
            <person name="Labutti K."/>
            <person name="Andreopoulos B."/>
            <person name="Lipzen A."/>
            <person name="Chen C."/>
            <person name="Yanf M."/>
            <person name="Daum C."/>
            <person name="Ng V."/>
            <person name="Clum A."/>
            <person name="Steindorff A."/>
            <person name="Ohm R."/>
            <person name="Martin F."/>
            <person name="Silar P."/>
            <person name="Natvig D."/>
            <person name="Lalanne C."/>
            <person name="Gautier V."/>
            <person name="Ament-Velasquez S.L."/>
            <person name="Kruys A."/>
            <person name="Hutchinson M.I."/>
            <person name="Powell A.J."/>
            <person name="Barry K."/>
            <person name="Miller A.N."/>
            <person name="Grigoriev I.V."/>
            <person name="Debuchy R."/>
            <person name="Gladieux P."/>
            <person name="Thoren M.H."/>
            <person name="Johannesson H."/>
        </authorList>
    </citation>
    <scope>NUCLEOTIDE SEQUENCE</scope>
    <source>
        <strain evidence="1">CBS 307.81</strain>
    </source>
</reference>